<dbReference type="EMBL" id="MNBE01000702">
    <property type="protein sequence ID" value="OKO95557.1"/>
    <property type="molecule type" value="Genomic_DNA"/>
</dbReference>
<sequence length="74" mass="8366">MHKIEIHPRRGGMDRRLKKLKFSTLFKTPLSKIPGQRQRAPQAHCAVCSPGPEPLRFSPRQVGQVWVIVAPGLE</sequence>
<evidence type="ECO:0000313" key="1">
    <source>
        <dbReference type="EMBL" id="OKO95557.1"/>
    </source>
</evidence>
<keyword evidence="2" id="KW-1185">Reference proteome</keyword>
<organism evidence="1 2">
    <name type="scientific">Penicillium subrubescens</name>
    <dbReference type="NCBI Taxonomy" id="1316194"/>
    <lineage>
        <taxon>Eukaryota</taxon>
        <taxon>Fungi</taxon>
        <taxon>Dikarya</taxon>
        <taxon>Ascomycota</taxon>
        <taxon>Pezizomycotina</taxon>
        <taxon>Eurotiomycetes</taxon>
        <taxon>Eurotiomycetidae</taxon>
        <taxon>Eurotiales</taxon>
        <taxon>Aspergillaceae</taxon>
        <taxon>Penicillium</taxon>
    </lineage>
</organism>
<dbReference type="AlphaFoldDB" id="A0A1Q5T5P3"/>
<dbReference type="Proteomes" id="UP000186955">
    <property type="component" value="Unassembled WGS sequence"/>
</dbReference>
<name>A0A1Q5T5P3_9EURO</name>
<proteinExistence type="predicted"/>
<comment type="caution">
    <text evidence="1">The sequence shown here is derived from an EMBL/GenBank/DDBJ whole genome shotgun (WGS) entry which is preliminary data.</text>
</comment>
<gene>
    <name evidence="1" type="ORF">PENSUB_11069</name>
</gene>
<protein>
    <submittedName>
        <fullName evidence="1">Uncharacterized protein</fullName>
    </submittedName>
</protein>
<evidence type="ECO:0000313" key="2">
    <source>
        <dbReference type="Proteomes" id="UP000186955"/>
    </source>
</evidence>
<accession>A0A1Q5T5P3</accession>
<reference evidence="1 2" key="1">
    <citation type="submission" date="2016-10" db="EMBL/GenBank/DDBJ databases">
        <title>Genome sequence of the ascomycete fungus Penicillium subrubescens.</title>
        <authorList>
            <person name="De Vries R.P."/>
            <person name="Peng M."/>
            <person name="Dilokpimol A."/>
            <person name="Hilden K."/>
            <person name="Makela M.R."/>
            <person name="Grigoriev I."/>
            <person name="Riley R."/>
            <person name="Granchi Z."/>
        </authorList>
    </citation>
    <scope>NUCLEOTIDE SEQUENCE [LARGE SCALE GENOMIC DNA]</scope>
    <source>
        <strain evidence="1 2">CBS 132785</strain>
    </source>
</reference>